<keyword evidence="3" id="KW-0479">Metal-binding</keyword>
<gene>
    <name evidence="8" type="ORF">IGS68_02130</name>
</gene>
<evidence type="ECO:0000256" key="1">
    <source>
        <dbReference type="ARBA" id="ARBA00001947"/>
    </source>
</evidence>
<evidence type="ECO:0000313" key="8">
    <source>
        <dbReference type="EMBL" id="QQP90094.1"/>
    </source>
</evidence>
<feature type="compositionally biased region" description="Gly residues" evidence="6">
    <location>
        <begin position="336"/>
        <end position="346"/>
    </location>
</feature>
<dbReference type="Proteomes" id="UP000595197">
    <property type="component" value="Chromosome"/>
</dbReference>
<keyword evidence="9" id="KW-1185">Reference proteome</keyword>
<dbReference type="Gene3D" id="3.20.20.140">
    <property type="entry name" value="Metal-dependent hydrolases"/>
    <property type="match status" value="1"/>
</dbReference>
<dbReference type="Pfam" id="PF00962">
    <property type="entry name" value="A_deaminase"/>
    <property type="match status" value="1"/>
</dbReference>
<dbReference type="GO" id="GO:0016787">
    <property type="term" value="F:hydrolase activity"/>
    <property type="evidence" value="ECO:0007669"/>
    <property type="project" value="UniProtKB-KW"/>
</dbReference>
<evidence type="ECO:0000256" key="4">
    <source>
        <dbReference type="ARBA" id="ARBA00022801"/>
    </source>
</evidence>
<accession>A0ABX7B7H6</accession>
<protein>
    <submittedName>
        <fullName evidence="8">Adenosine deaminase</fullName>
        <ecNumber evidence="8">3.5.4.4</ecNumber>
    </submittedName>
</protein>
<dbReference type="InterPro" id="IPR006330">
    <property type="entry name" value="Ado/ade_deaminase"/>
</dbReference>
<dbReference type="CDD" id="cd01320">
    <property type="entry name" value="ADA"/>
    <property type="match status" value="1"/>
</dbReference>
<proteinExistence type="inferred from homology"/>
<dbReference type="PANTHER" id="PTHR43114:SF6">
    <property type="entry name" value="ADENINE DEAMINASE"/>
    <property type="match status" value="1"/>
</dbReference>
<evidence type="ECO:0000256" key="6">
    <source>
        <dbReference type="SAM" id="MobiDB-lite"/>
    </source>
</evidence>
<evidence type="ECO:0000259" key="7">
    <source>
        <dbReference type="Pfam" id="PF00962"/>
    </source>
</evidence>
<evidence type="ECO:0000256" key="3">
    <source>
        <dbReference type="ARBA" id="ARBA00022723"/>
    </source>
</evidence>
<evidence type="ECO:0000256" key="5">
    <source>
        <dbReference type="ARBA" id="ARBA00022833"/>
    </source>
</evidence>
<keyword evidence="5" id="KW-0862">Zinc</keyword>
<sequence>MTMPDIPKAELHVHLEGTATPELVRALAERNGMALPPGLFTEAGHFAWTDFLHFLKVYDDAASAIRTARDYRDVTYDYLRRCAAEGAVYVEVMSSPDHARMAGLSFQDHLDGIVQGFEDARAEFGIEARLIVTCVRHFGVERGLEVARACTRHRHPLLTGFGMGGDENHLSAADFAPVFAIARHDAGLGCTVHAGESAGPESVRDALDHLPVGRIGHGVRAIEDADLVRRIAGEGIVLEVCPTSNIRTAVYGSYADHPLNRLREAGCAVTLNSDDPPYFATTLGGEYGIAAEAFGWGEDDLRNATVTALEAGFLDDETRARLRRVTSAGSPAAGRPNGGHGPGSGH</sequence>
<evidence type="ECO:0000256" key="2">
    <source>
        <dbReference type="ARBA" id="ARBA00006676"/>
    </source>
</evidence>
<comment type="cofactor">
    <cofactor evidence="1">
        <name>Zn(2+)</name>
        <dbReference type="ChEBI" id="CHEBI:29105"/>
    </cofactor>
</comment>
<dbReference type="EC" id="3.5.4.4" evidence="8"/>
<name>A0ABX7B7H6_9PROT</name>
<dbReference type="InterPro" id="IPR032466">
    <property type="entry name" value="Metal_Hydrolase"/>
</dbReference>
<feature type="region of interest" description="Disordered" evidence="6">
    <location>
        <begin position="326"/>
        <end position="346"/>
    </location>
</feature>
<dbReference type="NCBIfam" id="TIGR01430">
    <property type="entry name" value="aden_deam"/>
    <property type="match status" value="1"/>
</dbReference>
<reference evidence="8" key="1">
    <citation type="submission" date="2021-02" db="EMBL/GenBank/DDBJ databases">
        <title>Skermanella TT6 skin isolate.</title>
        <authorList>
            <person name="Lee K."/>
            <person name="Ganzorig M."/>
        </authorList>
    </citation>
    <scope>NUCLEOTIDE SEQUENCE</scope>
    <source>
        <strain evidence="8">TT6</strain>
    </source>
</reference>
<comment type="similarity">
    <text evidence="2">Belongs to the metallo-dependent hydrolases superfamily. Adenosine and AMP deaminases family.</text>
</comment>
<evidence type="ECO:0000313" key="9">
    <source>
        <dbReference type="Proteomes" id="UP000595197"/>
    </source>
</evidence>
<feature type="domain" description="Adenosine deaminase" evidence="7">
    <location>
        <begin position="7"/>
        <end position="323"/>
    </location>
</feature>
<dbReference type="NCBIfam" id="NF006848">
    <property type="entry name" value="PRK09358.1-3"/>
    <property type="match status" value="1"/>
</dbReference>
<dbReference type="RefSeq" id="WP_201076976.1">
    <property type="nucleotide sequence ID" value="NZ_CP067420.1"/>
</dbReference>
<dbReference type="EMBL" id="CP067420">
    <property type="protein sequence ID" value="QQP90094.1"/>
    <property type="molecule type" value="Genomic_DNA"/>
</dbReference>
<organism evidence="8 9">
    <name type="scientific">Skermanella cutis</name>
    <dbReference type="NCBI Taxonomy" id="2775420"/>
    <lineage>
        <taxon>Bacteria</taxon>
        <taxon>Pseudomonadati</taxon>
        <taxon>Pseudomonadota</taxon>
        <taxon>Alphaproteobacteria</taxon>
        <taxon>Rhodospirillales</taxon>
        <taxon>Azospirillaceae</taxon>
        <taxon>Skermanella</taxon>
    </lineage>
</organism>
<dbReference type="InterPro" id="IPR001365">
    <property type="entry name" value="A_deaminase_dom"/>
</dbReference>
<keyword evidence="4 8" id="KW-0378">Hydrolase</keyword>
<dbReference type="PANTHER" id="PTHR43114">
    <property type="entry name" value="ADENINE DEAMINASE"/>
    <property type="match status" value="1"/>
</dbReference>
<dbReference type="SUPFAM" id="SSF51556">
    <property type="entry name" value="Metallo-dependent hydrolases"/>
    <property type="match status" value="1"/>
</dbReference>